<protein>
    <submittedName>
        <fullName evidence="2">Steroid 5-alpha reductase</fullName>
    </submittedName>
</protein>
<gene>
    <name evidence="2" type="ORF">DP116_12190</name>
</gene>
<evidence type="ECO:0000313" key="3">
    <source>
        <dbReference type="Proteomes" id="UP000718564"/>
    </source>
</evidence>
<dbReference type="RefSeq" id="WP_169155437.1">
    <property type="nucleotide sequence ID" value="NZ_CAWPJE010000058.1"/>
</dbReference>
<evidence type="ECO:0000313" key="2">
    <source>
        <dbReference type="EMBL" id="NMG20173.1"/>
    </source>
</evidence>
<dbReference type="InterPro" id="IPR010721">
    <property type="entry name" value="UstE-like"/>
</dbReference>
<keyword evidence="3" id="KW-1185">Reference proteome</keyword>
<dbReference type="EMBL" id="QMEB01000079">
    <property type="protein sequence ID" value="NMG20173.1"/>
    <property type="molecule type" value="Genomic_DNA"/>
</dbReference>
<comment type="caution">
    <text evidence="2">The sequence shown here is derived from an EMBL/GenBank/DDBJ whole genome shotgun (WGS) entry which is preliminary data.</text>
</comment>
<sequence length="218" mass="24921">MQNTANAEKTGVTVLTTINIAKVLTISCLVAFAVVFGIQDWRQVIYMCLHISYCLWWLIEQWFYPQRRQMFNDPVGVGLFVFILLSVGVFYALPGYLAFTNPVPLSMTTAAVALSLYIFGTLINATADIQKLTAKQYGAGLVNDNIWRFSRNVNYFGDLLRYLSFSVVAGSLWAYLLPAYILVFYLRLMSNKEQSMSQKYSEYPDYKQSSARLIPFIW</sequence>
<dbReference type="PANTHER" id="PTHR21257">
    <property type="entry name" value="DELTA(14)-STEROL REDUCTASE"/>
    <property type="match status" value="1"/>
</dbReference>
<feature type="transmembrane region" description="Helical" evidence="1">
    <location>
        <begin position="75"/>
        <end position="93"/>
    </location>
</feature>
<feature type="transmembrane region" description="Helical" evidence="1">
    <location>
        <begin position="105"/>
        <end position="127"/>
    </location>
</feature>
<reference evidence="2 3" key="1">
    <citation type="submission" date="2018-06" db="EMBL/GenBank/DDBJ databases">
        <title>Comparative genomics of Brasilonema spp. strains.</title>
        <authorList>
            <person name="Alvarenga D.O."/>
            <person name="Fiore M.F."/>
            <person name="Varani A.M."/>
        </authorList>
    </citation>
    <scope>NUCLEOTIDE SEQUENCE [LARGE SCALE GENOMIC DNA]</scope>
    <source>
        <strain evidence="2 3">SPC951</strain>
    </source>
</reference>
<organism evidence="2 3">
    <name type="scientific">Brasilonema bromeliae SPC951</name>
    <dbReference type="NCBI Taxonomy" id="385972"/>
    <lineage>
        <taxon>Bacteria</taxon>
        <taxon>Bacillati</taxon>
        <taxon>Cyanobacteriota</taxon>
        <taxon>Cyanophyceae</taxon>
        <taxon>Nostocales</taxon>
        <taxon>Scytonemataceae</taxon>
        <taxon>Brasilonema</taxon>
        <taxon>Bromeliae group (in: Brasilonema)</taxon>
    </lineage>
</organism>
<keyword evidence="1" id="KW-0472">Membrane</keyword>
<name>A0ABX1P708_9CYAN</name>
<feature type="transmembrane region" description="Helical" evidence="1">
    <location>
        <begin position="12"/>
        <end position="38"/>
    </location>
</feature>
<dbReference type="Gene3D" id="1.20.120.1630">
    <property type="match status" value="1"/>
</dbReference>
<dbReference type="PANTHER" id="PTHR21257:SF52">
    <property type="entry name" value="DELTA(14)-STEROL REDUCTASE TM7SF2"/>
    <property type="match status" value="1"/>
</dbReference>
<accession>A0ABX1P708</accession>
<dbReference type="Pfam" id="PF06966">
    <property type="entry name" value="DUF1295"/>
    <property type="match status" value="1"/>
</dbReference>
<feature type="transmembrane region" description="Helical" evidence="1">
    <location>
        <begin position="159"/>
        <end position="186"/>
    </location>
</feature>
<proteinExistence type="predicted"/>
<keyword evidence="1" id="KW-0812">Transmembrane</keyword>
<keyword evidence="1" id="KW-1133">Transmembrane helix</keyword>
<evidence type="ECO:0000256" key="1">
    <source>
        <dbReference type="SAM" id="Phobius"/>
    </source>
</evidence>
<dbReference type="Proteomes" id="UP000718564">
    <property type="component" value="Unassembled WGS sequence"/>
</dbReference>
<feature type="transmembrane region" description="Helical" evidence="1">
    <location>
        <begin position="44"/>
        <end position="63"/>
    </location>
</feature>